<dbReference type="AlphaFoldDB" id="A0A0D2NHA0"/>
<protein>
    <submittedName>
        <fullName evidence="1">Uncharacterized protein</fullName>
    </submittedName>
</protein>
<sequence length="312" mass="35056">MSRVRVGPSKSLPVPPLADIVPGTIHQRKGIVNTRSAPNPNNADSIPFPAAERKAAASRSFRTEPTPAGGRFSLARFRAWLFGGRSNNPPHGDLSAAQTCFNCLKYTFECESDSQFSHAWQMCPLEPYIFRLFQYVGAQSAFVETIILFFHRYLTSGAVSEKMITDGNIHGHAVFIAAFMAAFRIHYERPGTGWKSSDLVYVAQLPLNVLSRLRGGFEQKINASGPLNKNESKTLRPIFRKLRQQTAYPTMLAYPMGRYHYDAANEITYYGMIFDANGQMRVNVALFKPLYDIRMMSRNFVAVASNMEITYT</sequence>
<reference evidence="2" key="1">
    <citation type="submission" date="2014-04" db="EMBL/GenBank/DDBJ databases">
        <title>Evolutionary Origins and Diversification of the Mycorrhizal Mutualists.</title>
        <authorList>
            <consortium name="DOE Joint Genome Institute"/>
            <consortium name="Mycorrhizal Genomics Consortium"/>
            <person name="Kohler A."/>
            <person name="Kuo A."/>
            <person name="Nagy L.G."/>
            <person name="Floudas D."/>
            <person name="Copeland A."/>
            <person name="Barry K.W."/>
            <person name="Cichocki N."/>
            <person name="Veneault-Fourrey C."/>
            <person name="LaButti K."/>
            <person name="Lindquist E.A."/>
            <person name="Lipzen A."/>
            <person name="Lundell T."/>
            <person name="Morin E."/>
            <person name="Murat C."/>
            <person name="Riley R."/>
            <person name="Ohm R."/>
            <person name="Sun H."/>
            <person name="Tunlid A."/>
            <person name="Henrissat B."/>
            <person name="Grigoriev I.V."/>
            <person name="Hibbett D.S."/>
            <person name="Martin F."/>
        </authorList>
    </citation>
    <scope>NUCLEOTIDE SEQUENCE [LARGE SCALE GENOMIC DNA]</scope>
    <source>
        <strain evidence="2">FD-334 SS-4</strain>
    </source>
</reference>
<name>A0A0D2NHA0_HYPSF</name>
<organism evidence="1 2">
    <name type="scientific">Hypholoma sublateritium (strain FD-334 SS-4)</name>
    <dbReference type="NCBI Taxonomy" id="945553"/>
    <lineage>
        <taxon>Eukaryota</taxon>
        <taxon>Fungi</taxon>
        <taxon>Dikarya</taxon>
        <taxon>Basidiomycota</taxon>
        <taxon>Agaricomycotina</taxon>
        <taxon>Agaricomycetes</taxon>
        <taxon>Agaricomycetidae</taxon>
        <taxon>Agaricales</taxon>
        <taxon>Agaricineae</taxon>
        <taxon>Strophariaceae</taxon>
        <taxon>Hypholoma</taxon>
    </lineage>
</organism>
<gene>
    <name evidence="1" type="ORF">HYPSUDRAFT_58498</name>
</gene>
<proteinExistence type="predicted"/>
<dbReference type="Proteomes" id="UP000054270">
    <property type="component" value="Unassembled WGS sequence"/>
</dbReference>
<keyword evidence="2" id="KW-1185">Reference proteome</keyword>
<dbReference type="EMBL" id="KN817630">
    <property type="protein sequence ID" value="KJA16026.1"/>
    <property type="molecule type" value="Genomic_DNA"/>
</dbReference>
<evidence type="ECO:0000313" key="2">
    <source>
        <dbReference type="Proteomes" id="UP000054270"/>
    </source>
</evidence>
<accession>A0A0D2NHA0</accession>
<evidence type="ECO:0000313" key="1">
    <source>
        <dbReference type="EMBL" id="KJA16026.1"/>
    </source>
</evidence>